<gene>
    <name evidence="2" type="ORF">A2690_02485</name>
</gene>
<dbReference type="EMBL" id="MFZF01000007">
    <property type="protein sequence ID" value="OGK17015.1"/>
    <property type="molecule type" value="Genomic_DNA"/>
</dbReference>
<comment type="caution">
    <text evidence="2">The sequence shown here is derived from an EMBL/GenBank/DDBJ whole genome shotgun (WGS) entry which is preliminary data.</text>
</comment>
<dbReference type="InterPro" id="IPR036515">
    <property type="entry name" value="Transposase_17_sf"/>
</dbReference>
<evidence type="ECO:0000313" key="2">
    <source>
        <dbReference type="EMBL" id="OGK17015.1"/>
    </source>
</evidence>
<dbReference type="GO" id="GO:0006313">
    <property type="term" value="P:DNA transposition"/>
    <property type="evidence" value="ECO:0007669"/>
    <property type="project" value="InterPro"/>
</dbReference>
<dbReference type="GO" id="GO:0004803">
    <property type="term" value="F:transposase activity"/>
    <property type="evidence" value="ECO:0007669"/>
    <property type="project" value="InterPro"/>
</dbReference>
<dbReference type="GO" id="GO:0003677">
    <property type="term" value="F:DNA binding"/>
    <property type="evidence" value="ECO:0007669"/>
    <property type="project" value="InterPro"/>
</dbReference>
<dbReference type="SMART" id="SM01321">
    <property type="entry name" value="Y1_Tnp"/>
    <property type="match status" value="1"/>
</dbReference>
<organism evidence="2 3">
    <name type="scientific">Candidatus Roizmanbacteria bacterium RIFCSPHIGHO2_01_FULL_39_12b</name>
    <dbReference type="NCBI Taxonomy" id="1802030"/>
    <lineage>
        <taxon>Bacteria</taxon>
        <taxon>Candidatus Roizmaniibacteriota</taxon>
    </lineage>
</organism>
<proteinExistence type="predicted"/>
<accession>A0A1F7GDT7</accession>
<sequence length="226" mass="26922">MPGRREVFKNGGYYHVFNKTIDDRQIFVNGVNTQLFLDIIRFYRAEIRNISFSQYLHLPEEIQNILNKKITSKKYHRVKILCYSLMPNHFHFLLKQTKENGIQSFMANIANSFTRFLNTKSKRTGPFFLPRFKAVVIHNHEQLIHTSRYIHLNHYSSGILRTIEDIDMSSQCSYSDYVKKRKSTIADTNFILGLFNNDRKLYKKFTEDHADYQRTIESIKHAQKWS</sequence>
<reference evidence="2 3" key="1">
    <citation type="journal article" date="2016" name="Nat. Commun.">
        <title>Thousands of microbial genomes shed light on interconnected biogeochemical processes in an aquifer system.</title>
        <authorList>
            <person name="Anantharaman K."/>
            <person name="Brown C.T."/>
            <person name="Hug L.A."/>
            <person name="Sharon I."/>
            <person name="Castelle C.J."/>
            <person name="Probst A.J."/>
            <person name="Thomas B.C."/>
            <person name="Singh A."/>
            <person name="Wilkins M.J."/>
            <person name="Karaoz U."/>
            <person name="Brodie E.L."/>
            <person name="Williams K.H."/>
            <person name="Hubbard S.S."/>
            <person name="Banfield J.F."/>
        </authorList>
    </citation>
    <scope>NUCLEOTIDE SEQUENCE [LARGE SCALE GENOMIC DNA]</scope>
</reference>
<evidence type="ECO:0000259" key="1">
    <source>
        <dbReference type="SMART" id="SM01321"/>
    </source>
</evidence>
<dbReference type="InterPro" id="IPR002686">
    <property type="entry name" value="Transposase_17"/>
</dbReference>
<dbReference type="SUPFAM" id="SSF143422">
    <property type="entry name" value="Transposase IS200-like"/>
    <property type="match status" value="1"/>
</dbReference>
<dbReference type="Proteomes" id="UP000178372">
    <property type="component" value="Unassembled WGS sequence"/>
</dbReference>
<evidence type="ECO:0000313" key="3">
    <source>
        <dbReference type="Proteomes" id="UP000178372"/>
    </source>
</evidence>
<dbReference type="PANTHER" id="PTHR34322">
    <property type="entry name" value="TRANSPOSASE, Y1_TNP DOMAIN-CONTAINING"/>
    <property type="match status" value="1"/>
</dbReference>
<dbReference type="AlphaFoldDB" id="A0A1F7GDT7"/>
<dbReference type="Pfam" id="PF01797">
    <property type="entry name" value="Y1_Tnp"/>
    <property type="match status" value="1"/>
</dbReference>
<dbReference type="PANTHER" id="PTHR34322:SF2">
    <property type="entry name" value="TRANSPOSASE IS200-LIKE DOMAIN-CONTAINING PROTEIN"/>
    <property type="match status" value="1"/>
</dbReference>
<feature type="domain" description="Transposase IS200-like" evidence="1">
    <location>
        <begin position="9"/>
        <end position="153"/>
    </location>
</feature>
<dbReference type="Gene3D" id="3.30.70.1290">
    <property type="entry name" value="Transposase IS200-like"/>
    <property type="match status" value="1"/>
</dbReference>
<name>A0A1F7GDT7_9BACT</name>
<protein>
    <recommendedName>
        <fullName evidence="1">Transposase IS200-like domain-containing protein</fullName>
    </recommendedName>
</protein>